<dbReference type="AlphaFoldDB" id="A0A1G2TYZ8"/>
<protein>
    <recommendedName>
        <fullName evidence="1">Fibronectin type-III domain-containing protein</fullName>
    </recommendedName>
</protein>
<dbReference type="InterPro" id="IPR003961">
    <property type="entry name" value="FN3_dom"/>
</dbReference>
<gene>
    <name evidence="2" type="ORF">A3A96_00205</name>
</gene>
<dbReference type="CDD" id="cd00063">
    <property type="entry name" value="FN3"/>
    <property type="match status" value="1"/>
</dbReference>
<dbReference type="PROSITE" id="PS50853">
    <property type="entry name" value="FN3"/>
    <property type="match status" value="1"/>
</dbReference>
<dbReference type="Pfam" id="PF18998">
    <property type="entry name" value="Flg_new_2"/>
    <property type="match status" value="1"/>
</dbReference>
<evidence type="ECO:0000259" key="1">
    <source>
        <dbReference type="PROSITE" id="PS50853"/>
    </source>
</evidence>
<dbReference type="InterPro" id="IPR044060">
    <property type="entry name" value="Bacterial_rp_domain"/>
</dbReference>
<reference evidence="2 3" key="1">
    <citation type="journal article" date="2016" name="Nat. Commun.">
        <title>Thousands of microbial genomes shed light on interconnected biogeochemical processes in an aquifer system.</title>
        <authorList>
            <person name="Anantharaman K."/>
            <person name="Brown C.T."/>
            <person name="Hug L.A."/>
            <person name="Sharon I."/>
            <person name="Castelle C.J."/>
            <person name="Probst A.J."/>
            <person name="Thomas B.C."/>
            <person name="Singh A."/>
            <person name="Wilkins M.J."/>
            <person name="Karaoz U."/>
            <person name="Brodie E.L."/>
            <person name="Williams K.H."/>
            <person name="Hubbard S.S."/>
            <person name="Banfield J.F."/>
        </authorList>
    </citation>
    <scope>NUCLEOTIDE SEQUENCE [LARGE SCALE GENOMIC DNA]</scope>
</reference>
<dbReference type="InterPro" id="IPR013783">
    <property type="entry name" value="Ig-like_fold"/>
</dbReference>
<dbReference type="EMBL" id="MHWB01000009">
    <property type="protein sequence ID" value="OHB01850.1"/>
    <property type="molecule type" value="Genomic_DNA"/>
</dbReference>
<evidence type="ECO:0000313" key="2">
    <source>
        <dbReference type="EMBL" id="OHB01850.1"/>
    </source>
</evidence>
<feature type="domain" description="Fibronectin type-III" evidence="1">
    <location>
        <begin position="611"/>
        <end position="712"/>
    </location>
</feature>
<accession>A0A1G2TYZ8</accession>
<dbReference type="Proteomes" id="UP000177707">
    <property type="component" value="Unassembled WGS sequence"/>
</dbReference>
<dbReference type="Gene3D" id="2.60.40.10">
    <property type="entry name" value="Immunoglobulins"/>
    <property type="match status" value="1"/>
</dbReference>
<dbReference type="STRING" id="1802758.A3A96_00205"/>
<dbReference type="SUPFAM" id="SSF49265">
    <property type="entry name" value="Fibronectin type III"/>
    <property type="match status" value="1"/>
</dbReference>
<evidence type="ECO:0000313" key="3">
    <source>
        <dbReference type="Proteomes" id="UP000177707"/>
    </source>
</evidence>
<comment type="caution">
    <text evidence="2">The sequence shown here is derived from an EMBL/GenBank/DDBJ whole genome shotgun (WGS) entry which is preliminary data.</text>
</comment>
<dbReference type="InterPro" id="IPR036116">
    <property type="entry name" value="FN3_sf"/>
</dbReference>
<name>A0A1G2TYZ8_9BACT</name>
<sequence>MISSKLYKIIPLLLGVVLFFIFNVDNSSAQSTDTCASVSECTAVSACEIDNYDIAGDVACGGSWNFLGTYCSGIRCVDSYICDSSCSTVGQQVTSASCSNNWCSYTTGGPCSTNLGQCWWNEERASSDPISDGPTTLPLNGNGSTCSDPNGQPIISYPSGSSFTVSQGDLGWVGLAYTAQGSTVMNVGVPTCPAGATCNAPSPTNNDGDGFPPTIFGVTINNTSSLTPGTYPIDILLSNTGDAGCNAEATVFLTVEPSRQTVCNGSWYTVTGSFAASQNPVGKYFSTPATINVFAPNASTGRNIYEQICTGATALQSCSWNSLPGWTNIGLFSSVVNQPVHIPSTNFRNAIVSTQSNGMYQLSGASWNVFPGPAPAWGTPASAVDPFNRTYSFRRGGGNVVEYMCSIANAFPDITATPTSVISGGASTISWTSTNATSCAVTCSSGSCPWTGTSGSQSSGALVADRTYTLTCQPGNTTDAVTVTVSGGSGPSIGLIPATMFFSRQIGQAAPATSNATISNSGAVGSNLNWRASTNQTWCTIGGVGSPGSITGGPLAQGAPGTVRAVGVPIPSSMPAGSNLCAVTVSDNGSTPAVTGGSKTVAVTYNVLPTNPGSVSGSLIGVCPARDVRITWTASNGGGTPVTYNIYRNTLPPGTFPASPLLAGTGVSGTTFTDTTPAGGTTYYYWVRATAGGQNSSPIAATQNATGGIAVPVCAPIGYRLNVTKAGQGTVSSTQGTPAISCGSVCQADYDPDEDVTLQATAAPGRIFTGWSGSCSGRGDCDLTMNSDKSVTANFAVDPNYKEF</sequence>
<proteinExistence type="predicted"/>
<organism evidence="2 3">
    <name type="scientific">Candidatus Zambryskibacteria bacterium RIFCSPLOWO2_01_FULL_39_39</name>
    <dbReference type="NCBI Taxonomy" id="1802758"/>
    <lineage>
        <taxon>Bacteria</taxon>
        <taxon>Candidatus Zambryskiibacteriota</taxon>
    </lineage>
</organism>